<evidence type="ECO:0000313" key="2">
    <source>
        <dbReference type="Proteomes" id="UP001178461"/>
    </source>
</evidence>
<accession>A0AA35LLN2</accession>
<sequence length="120" mass="13304">MSFRSCCLVLRPLPRQPDSISILPSLGGYTPLPDHRRNTLMIWSPTCPFFVGVKITFILSITNQPPPPACDKSARRVNQAGGHCLLPRLSPALKKHPSEICLRIAGCKFWRKQGKGGRKA</sequence>
<proteinExistence type="predicted"/>
<dbReference type="Proteomes" id="UP001178461">
    <property type="component" value="Chromosome 16"/>
</dbReference>
<gene>
    <name evidence="1" type="ORF">PODLI_1B020454</name>
</gene>
<evidence type="ECO:0000313" key="1">
    <source>
        <dbReference type="EMBL" id="CAI5798117.1"/>
    </source>
</evidence>
<name>A0AA35LLN2_9SAUR</name>
<keyword evidence="2" id="KW-1185">Reference proteome</keyword>
<reference evidence="1" key="1">
    <citation type="submission" date="2022-12" db="EMBL/GenBank/DDBJ databases">
        <authorList>
            <person name="Alioto T."/>
            <person name="Alioto T."/>
            <person name="Gomez Garrido J."/>
        </authorList>
    </citation>
    <scope>NUCLEOTIDE SEQUENCE</scope>
</reference>
<dbReference type="EMBL" id="OX395143">
    <property type="protein sequence ID" value="CAI5798117.1"/>
    <property type="molecule type" value="Genomic_DNA"/>
</dbReference>
<protein>
    <submittedName>
        <fullName evidence="1">Uncharacterized protein</fullName>
    </submittedName>
</protein>
<organism evidence="1 2">
    <name type="scientific">Podarcis lilfordi</name>
    <name type="common">Lilford's wall lizard</name>
    <dbReference type="NCBI Taxonomy" id="74358"/>
    <lineage>
        <taxon>Eukaryota</taxon>
        <taxon>Metazoa</taxon>
        <taxon>Chordata</taxon>
        <taxon>Craniata</taxon>
        <taxon>Vertebrata</taxon>
        <taxon>Euteleostomi</taxon>
        <taxon>Lepidosauria</taxon>
        <taxon>Squamata</taxon>
        <taxon>Bifurcata</taxon>
        <taxon>Unidentata</taxon>
        <taxon>Episquamata</taxon>
        <taxon>Laterata</taxon>
        <taxon>Lacertibaenia</taxon>
        <taxon>Lacertidae</taxon>
        <taxon>Podarcis</taxon>
    </lineage>
</organism>
<dbReference type="AlphaFoldDB" id="A0AA35LLN2"/>